<protein>
    <submittedName>
        <fullName evidence="2">Uncharacterized protein</fullName>
    </submittedName>
</protein>
<proteinExistence type="predicted"/>
<accession>A0AAV1JK55</accession>
<organism evidence="2 3">
    <name type="scientific">Leptosia nina</name>
    <dbReference type="NCBI Taxonomy" id="320188"/>
    <lineage>
        <taxon>Eukaryota</taxon>
        <taxon>Metazoa</taxon>
        <taxon>Ecdysozoa</taxon>
        <taxon>Arthropoda</taxon>
        <taxon>Hexapoda</taxon>
        <taxon>Insecta</taxon>
        <taxon>Pterygota</taxon>
        <taxon>Neoptera</taxon>
        <taxon>Endopterygota</taxon>
        <taxon>Lepidoptera</taxon>
        <taxon>Glossata</taxon>
        <taxon>Ditrysia</taxon>
        <taxon>Papilionoidea</taxon>
        <taxon>Pieridae</taxon>
        <taxon>Pierinae</taxon>
        <taxon>Leptosia</taxon>
    </lineage>
</organism>
<reference evidence="2 3" key="1">
    <citation type="submission" date="2023-11" db="EMBL/GenBank/DDBJ databases">
        <authorList>
            <person name="Okamura Y."/>
        </authorList>
    </citation>
    <scope>NUCLEOTIDE SEQUENCE [LARGE SCALE GENOMIC DNA]</scope>
</reference>
<feature type="region of interest" description="Disordered" evidence="1">
    <location>
        <begin position="45"/>
        <end position="96"/>
    </location>
</feature>
<dbReference type="EMBL" id="CAVLEF010000040">
    <property type="protein sequence ID" value="CAK1549867.1"/>
    <property type="molecule type" value="Genomic_DNA"/>
</dbReference>
<dbReference type="Proteomes" id="UP001497472">
    <property type="component" value="Unassembled WGS sequence"/>
</dbReference>
<gene>
    <name evidence="2" type="ORF">LNINA_LOCUS9134</name>
</gene>
<evidence type="ECO:0000256" key="1">
    <source>
        <dbReference type="SAM" id="MobiDB-lite"/>
    </source>
</evidence>
<comment type="caution">
    <text evidence="2">The sequence shown here is derived from an EMBL/GenBank/DDBJ whole genome shotgun (WGS) entry which is preliminary data.</text>
</comment>
<dbReference type="AlphaFoldDB" id="A0AAV1JK55"/>
<evidence type="ECO:0000313" key="3">
    <source>
        <dbReference type="Proteomes" id="UP001497472"/>
    </source>
</evidence>
<keyword evidence="3" id="KW-1185">Reference proteome</keyword>
<evidence type="ECO:0000313" key="2">
    <source>
        <dbReference type="EMBL" id="CAK1549867.1"/>
    </source>
</evidence>
<sequence>MRGINRQLYDIESISQHLLAAPLSIGISAIAHVPLRGARTQLVPRPLRTRPDPRAYAPGRRSPKHSCRVAGAQRRVRTAEAQVPPRPAPRPSGRRLGTAHVRAYPLPPGRRRRGALISDSPSLTASLRILTLSSERVRHSRSELSTSFTTPAQHCDDRTIVNLCSIN</sequence>
<name>A0AAV1JK55_9NEOP</name>